<evidence type="ECO:0000313" key="2">
    <source>
        <dbReference type="Proteomes" id="UP000798662"/>
    </source>
</evidence>
<keyword evidence="2" id="KW-1185">Reference proteome</keyword>
<accession>A0ACC3C5X8</accession>
<proteinExistence type="predicted"/>
<evidence type="ECO:0000313" key="1">
    <source>
        <dbReference type="EMBL" id="KAK1865711.1"/>
    </source>
</evidence>
<dbReference type="EMBL" id="CM020619">
    <property type="protein sequence ID" value="KAK1865711.1"/>
    <property type="molecule type" value="Genomic_DNA"/>
</dbReference>
<gene>
    <name evidence="1" type="ORF">I4F81_008237</name>
</gene>
<comment type="caution">
    <text evidence="1">The sequence shown here is derived from an EMBL/GenBank/DDBJ whole genome shotgun (WGS) entry which is preliminary data.</text>
</comment>
<protein>
    <submittedName>
        <fullName evidence="1">Uncharacterized protein</fullName>
    </submittedName>
</protein>
<sequence>MPNASVFPDAPDGGGLTDGGGVTDGGGAATGGVATHQTILQQVLGELRSTNGRTRMRLSEVGDICADRRVALVDGGGAKLKLSVWASQQPGLHLWREESSWWVCEARFAPKPAPAPAPAPVVAAAVVRAAAAAVDPPSAAATAAAAGPTYTLVETPAALATAVAALEGAPFWALHVVPAATGGGAAALAVAASSADDGATPPASYVFHVGALGTAALRGDGAAAAAAAGGGLFGRGAFGRTLVVHDAAGVARALTRTFGVFPAASAGLWDVQLGAELLGGPPLAPFSTVARAAGVAVRGPAVGAASAAGAPAAAAAARAAALLAVADGLTPPLAAAGRDAPWGAASTARASAAACAAAAAAAVTGAAAAAAGEPSCRRRGDHAVAFDAARGGAAVTAEVAAALRLRTVDTGVAVVRGADDMAAAVALLPARFRSKLTAPAAAGNAAAVGGVAADVRDIVLDVGRRPRATCAARRPVYLSDDPADTFTPADAAAFVTAVAAAGDGFGPDDRAGVRGCLHRVSRMPGRCGWGSVVGATLRIGRDVRGGAGMLTDLLGLTTILRSVAAGLAATDLAVMVIDTSAEVGGATDVAHPALGDARRMVIPADAVAGGGGGFGGRPAGGGAGRGGGGGDGSKVGLGRTLLRALENHTPDVLVVDELSARPDVDAVRTAKERSVAVVATAHGDFRSLLRNEALRGALGGVAAVTLAAAAAAAAAASRKTVAERAGEPLFDFVVELSPVDPHACRVIGHVAGAVDASFVVG</sequence>
<reference evidence="1" key="1">
    <citation type="submission" date="2019-11" db="EMBL/GenBank/DDBJ databases">
        <title>Nori genome reveals adaptations in red seaweeds to the harsh intertidal environment.</title>
        <authorList>
            <person name="Wang D."/>
            <person name="Mao Y."/>
        </authorList>
    </citation>
    <scope>NUCLEOTIDE SEQUENCE</scope>
    <source>
        <tissue evidence="1">Gametophyte</tissue>
    </source>
</reference>
<name>A0ACC3C5X8_PYRYE</name>
<dbReference type="Proteomes" id="UP000798662">
    <property type="component" value="Chromosome 2"/>
</dbReference>
<organism evidence="1 2">
    <name type="scientific">Pyropia yezoensis</name>
    <name type="common">Susabi-nori</name>
    <name type="synonym">Porphyra yezoensis</name>
    <dbReference type="NCBI Taxonomy" id="2788"/>
    <lineage>
        <taxon>Eukaryota</taxon>
        <taxon>Rhodophyta</taxon>
        <taxon>Bangiophyceae</taxon>
        <taxon>Bangiales</taxon>
        <taxon>Bangiaceae</taxon>
        <taxon>Pyropia</taxon>
    </lineage>
</organism>